<protein>
    <submittedName>
        <fullName evidence="2">Uncharacterized protein</fullName>
    </submittedName>
</protein>
<dbReference type="EMBL" id="KZ772882">
    <property type="protein sequence ID" value="PTQ27148.1"/>
    <property type="molecule type" value="Genomic_DNA"/>
</dbReference>
<evidence type="ECO:0000313" key="3">
    <source>
        <dbReference type="Proteomes" id="UP000244005"/>
    </source>
</evidence>
<keyword evidence="3" id="KW-1185">Reference proteome</keyword>
<reference evidence="3" key="1">
    <citation type="journal article" date="2017" name="Cell">
        <title>Insights into land plant evolution garnered from the Marchantia polymorpha genome.</title>
        <authorList>
            <person name="Bowman J.L."/>
            <person name="Kohchi T."/>
            <person name="Yamato K.T."/>
            <person name="Jenkins J."/>
            <person name="Shu S."/>
            <person name="Ishizaki K."/>
            <person name="Yamaoka S."/>
            <person name="Nishihama R."/>
            <person name="Nakamura Y."/>
            <person name="Berger F."/>
            <person name="Adam C."/>
            <person name="Aki S.S."/>
            <person name="Althoff F."/>
            <person name="Araki T."/>
            <person name="Arteaga-Vazquez M.A."/>
            <person name="Balasubrmanian S."/>
            <person name="Barry K."/>
            <person name="Bauer D."/>
            <person name="Boehm C.R."/>
            <person name="Briginshaw L."/>
            <person name="Caballero-Perez J."/>
            <person name="Catarino B."/>
            <person name="Chen F."/>
            <person name="Chiyoda S."/>
            <person name="Chovatia M."/>
            <person name="Davies K.M."/>
            <person name="Delmans M."/>
            <person name="Demura T."/>
            <person name="Dierschke T."/>
            <person name="Dolan L."/>
            <person name="Dorantes-Acosta A.E."/>
            <person name="Eklund D.M."/>
            <person name="Florent S.N."/>
            <person name="Flores-Sandoval E."/>
            <person name="Fujiyama A."/>
            <person name="Fukuzawa H."/>
            <person name="Galik B."/>
            <person name="Grimanelli D."/>
            <person name="Grimwood J."/>
            <person name="Grossniklaus U."/>
            <person name="Hamada T."/>
            <person name="Haseloff J."/>
            <person name="Hetherington A.J."/>
            <person name="Higo A."/>
            <person name="Hirakawa Y."/>
            <person name="Hundley H.N."/>
            <person name="Ikeda Y."/>
            <person name="Inoue K."/>
            <person name="Inoue S.I."/>
            <person name="Ishida S."/>
            <person name="Jia Q."/>
            <person name="Kakita M."/>
            <person name="Kanazawa T."/>
            <person name="Kawai Y."/>
            <person name="Kawashima T."/>
            <person name="Kennedy M."/>
            <person name="Kinose K."/>
            <person name="Kinoshita T."/>
            <person name="Kohara Y."/>
            <person name="Koide E."/>
            <person name="Komatsu K."/>
            <person name="Kopischke S."/>
            <person name="Kubo M."/>
            <person name="Kyozuka J."/>
            <person name="Lagercrantz U."/>
            <person name="Lin S.S."/>
            <person name="Lindquist E."/>
            <person name="Lipzen A.M."/>
            <person name="Lu C.W."/>
            <person name="De Luna E."/>
            <person name="Martienssen R.A."/>
            <person name="Minamino N."/>
            <person name="Mizutani M."/>
            <person name="Mizutani M."/>
            <person name="Mochizuki N."/>
            <person name="Monte I."/>
            <person name="Mosher R."/>
            <person name="Nagasaki H."/>
            <person name="Nakagami H."/>
            <person name="Naramoto S."/>
            <person name="Nishitani K."/>
            <person name="Ohtani M."/>
            <person name="Okamoto T."/>
            <person name="Okumura M."/>
            <person name="Phillips J."/>
            <person name="Pollak B."/>
            <person name="Reinders A."/>
            <person name="Rovekamp M."/>
            <person name="Sano R."/>
            <person name="Sawa S."/>
            <person name="Schmid M.W."/>
            <person name="Shirakawa M."/>
            <person name="Solano R."/>
            <person name="Spunde A."/>
            <person name="Suetsugu N."/>
            <person name="Sugano S."/>
            <person name="Sugiyama A."/>
            <person name="Sun R."/>
            <person name="Suzuki Y."/>
            <person name="Takenaka M."/>
            <person name="Takezawa D."/>
            <person name="Tomogane H."/>
            <person name="Tsuzuki M."/>
            <person name="Ueda T."/>
            <person name="Umeda M."/>
            <person name="Ward J.M."/>
            <person name="Watanabe Y."/>
            <person name="Yazaki K."/>
            <person name="Yokoyama R."/>
            <person name="Yoshitake Y."/>
            <person name="Yotsui I."/>
            <person name="Zachgo S."/>
            <person name="Schmutz J."/>
        </authorList>
    </citation>
    <scope>NUCLEOTIDE SEQUENCE [LARGE SCALE GENOMIC DNA]</scope>
    <source>
        <strain evidence="3">Tak-1</strain>
    </source>
</reference>
<feature type="region of interest" description="Disordered" evidence="1">
    <location>
        <begin position="74"/>
        <end position="96"/>
    </location>
</feature>
<evidence type="ECO:0000256" key="1">
    <source>
        <dbReference type="SAM" id="MobiDB-lite"/>
    </source>
</evidence>
<evidence type="ECO:0000313" key="2">
    <source>
        <dbReference type="EMBL" id="PTQ27148.1"/>
    </source>
</evidence>
<organism evidence="2 3">
    <name type="scientific">Marchantia polymorpha</name>
    <name type="common">Common liverwort</name>
    <name type="synonym">Marchantia aquatica</name>
    <dbReference type="NCBI Taxonomy" id="3197"/>
    <lineage>
        <taxon>Eukaryota</taxon>
        <taxon>Viridiplantae</taxon>
        <taxon>Streptophyta</taxon>
        <taxon>Embryophyta</taxon>
        <taxon>Marchantiophyta</taxon>
        <taxon>Marchantiopsida</taxon>
        <taxon>Marchantiidae</taxon>
        <taxon>Marchantiales</taxon>
        <taxon>Marchantiaceae</taxon>
        <taxon>Marchantia</taxon>
    </lineage>
</organism>
<sequence>MKSKKEKRICAVTSSSVLPSSLIYTLLESWTARSRIHGEDSRGQFCAGIMLWLWSCDLLRLLSTFHTLRVQPARQTSSPDKSLQSSCHSVSCFSLM</sequence>
<proteinExistence type="predicted"/>
<accession>A0A2R6VZW2</accession>
<name>A0A2R6VZW2_MARPO</name>
<dbReference type="Proteomes" id="UP000244005">
    <property type="component" value="Unassembled WGS sequence"/>
</dbReference>
<gene>
    <name evidence="2" type="ORF">MARPO_0217s0008</name>
</gene>
<dbReference type="AlphaFoldDB" id="A0A2R6VZW2"/>